<dbReference type="InterPro" id="IPR004164">
    <property type="entry name" value="CoA_transf_AS"/>
</dbReference>
<evidence type="ECO:0000313" key="3">
    <source>
        <dbReference type="EMBL" id="EYE89192.1"/>
    </source>
</evidence>
<dbReference type="SMART" id="SM00882">
    <property type="entry name" value="CoA_trans"/>
    <property type="match status" value="1"/>
</dbReference>
<dbReference type="InterPro" id="IPR012791">
    <property type="entry name" value="3-oxoacid_CoA-transf_B"/>
</dbReference>
<dbReference type="AlphaFoldDB" id="A0A017RWY2"/>
<comment type="caution">
    <text evidence="3">The sequence shown here is derived from an EMBL/GenBank/DDBJ whole genome shotgun (WGS) entry which is preliminary data.</text>
</comment>
<comment type="similarity">
    <text evidence="1">Belongs to the 3-oxoacid CoA-transferase subunit B family.</text>
</comment>
<organism evidence="3 4">
    <name type="scientific">Fervidicella metallireducens AeB</name>
    <dbReference type="NCBI Taxonomy" id="1403537"/>
    <lineage>
        <taxon>Bacteria</taxon>
        <taxon>Bacillati</taxon>
        <taxon>Bacillota</taxon>
        <taxon>Clostridia</taxon>
        <taxon>Eubacteriales</taxon>
        <taxon>Clostridiaceae</taxon>
        <taxon>Fervidicella</taxon>
    </lineage>
</organism>
<accession>A0A017RWY2</accession>
<dbReference type="InterPro" id="IPR004165">
    <property type="entry name" value="CoA_trans_fam_I"/>
</dbReference>
<evidence type="ECO:0000256" key="1">
    <source>
        <dbReference type="ARBA" id="ARBA00007047"/>
    </source>
</evidence>
<dbReference type="PANTHER" id="PTHR13707:SF57">
    <property type="entry name" value="SUCCINYL-COA:3-KETOACID COENZYME A TRANSFERASE SUBUNIT B-RELATED"/>
    <property type="match status" value="1"/>
</dbReference>
<dbReference type="Pfam" id="PF01144">
    <property type="entry name" value="CoA_trans"/>
    <property type="match status" value="1"/>
</dbReference>
<dbReference type="NCBIfam" id="TIGR02428">
    <property type="entry name" value="pcaJ_scoB_fam"/>
    <property type="match status" value="1"/>
</dbReference>
<keyword evidence="2 3" id="KW-0808">Transferase</keyword>
<dbReference type="InterPro" id="IPR037171">
    <property type="entry name" value="NagB/RpiA_transferase-like"/>
</dbReference>
<dbReference type="EMBL" id="AZQP01000007">
    <property type="protein sequence ID" value="EYE89192.1"/>
    <property type="molecule type" value="Genomic_DNA"/>
</dbReference>
<dbReference type="Proteomes" id="UP000019681">
    <property type="component" value="Unassembled WGS sequence"/>
</dbReference>
<name>A0A017RWY2_9CLOT</name>
<gene>
    <name evidence="3" type="ORF">Q428_03585</name>
</gene>
<evidence type="ECO:0000256" key="2">
    <source>
        <dbReference type="ARBA" id="ARBA00022679"/>
    </source>
</evidence>
<dbReference type="STRING" id="1403537.Q428_03585"/>
<dbReference type="PANTHER" id="PTHR13707">
    <property type="entry name" value="KETOACID-COENZYME A TRANSFERASE"/>
    <property type="match status" value="1"/>
</dbReference>
<dbReference type="Gene3D" id="3.40.1080.10">
    <property type="entry name" value="Glutaconate Coenzyme A-transferase"/>
    <property type="match status" value="1"/>
</dbReference>
<dbReference type="OrthoDB" id="9778604at2"/>
<reference evidence="3 4" key="1">
    <citation type="journal article" date="2014" name="Genome Announc.">
        <title>Draft Genome Sequence of Fervidicella metallireducens Strain AeBT, an Iron-Reducing Thermoanaerobe from the Great Artesian Basin.</title>
        <authorList>
            <person name="Patel B.K."/>
        </authorList>
    </citation>
    <scope>NUCLEOTIDE SEQUENCE [LARGE SCALE GENOMIC DNA]</scope>
    <source>
        <strain evidence="3 4">AeB</strain>
    </source>
</reference>
<keyword evidence="4" id="KW-1185">Reference proteome</keyword>
<dbReference type="PROSITE" id="PS01274">
    <property type="entry name" value="COA_TRANSF_2"/>
    <property type="match status" value="1"/>
</dbReference>
<evidence type="ECO:0000313" key="4">
    <source>
        <dbReference type="Proteomes" id="UP000019681"/>
    </source>
</evidence>
<sequence length="221" mass="23400">MMLDKERGRVLIAKRVAKELKDGDVVNLGIGLPTEVANYIPEGIEVTFQSENGFIGLGPAPKEGEEDKDLVNAGGKYSSILPGGACFDSSMSFTIIRGGHVDATVLGALQVDEKGNLANWMIPGKMVPGMGGAMDLVVGAKKVIVAMEHTAKGSHKILKECTLPLTAANQVDLIVTDMAVIEVTKDGLLLKEIAPETTLEEVKEATGAELIIDSNLKTMEV</sequence>
<proteinExistence type="inferred from homology"/>
<dbReference type="SUPFAM" id="SSF100950">
    <property type="entry name" value="NagB/RpiA/CoA transferase-like"/>
    <property type="match status" value="1"/>
</dbReference>
<dbReference type="GO" id="GO:0008410">
    <property type="term" value="F:CoA-transferase activity"/>
    <property type="evidence" value="ECO:0007669"/>
    <property type="project" value="InterPro"/>
</dbReference>
<protein>
    <submittedName>
        <fullName evidence="3">Succinyl-CoA:3-ketoacid-CoA transferase</fullName>
    </submittedName>
</protein>